<dbReference type="CDD" id="cd00306">
    <property type="entry name" value="Peptidases_S8_S53"/>
    <property type="match status" value="1"/>
</dbReference>
<comment type="similarity">
    <text evidence="1 8">Belongs to the peptidase S1B family.</text>
</comment>
<evidence type="ECO:0000256" key="3">
    <source>
        <dbReference type="ARBA" id="ARBA00022670"/>
    </source>
</evidence>
<dbReference type="GO" id="GO:0006508">
    <property type="term" value="P:proteolysis"/>
    <property type="evidence" value="ECO:0007669"/>
    <property type="project" value="UniProtKB-KW"/>
</dbReference>
<feature type="active site" description="Charge relay system" evidence="7">
    <location>
        <position position="957"/>
    </location>
</feature>
<dbReference type="Pfam" id="PF01223">
    <property type="entry name" value="Endonuclease_NS"/>
    <property type="match status" value="1"/>
</dbReference>
<dbReference type="Pfam" id="PF00082">
    <property type="entry name" value="Peptidase_S8"/>
    <property type="match status" value="1"/>
</dbReference>
<dbReference type="Gene3D" id="3.40.50.200">
    <property type="entry name" value="Peptidase S8/S53 domain"/>
    <property type="match status" value="1"/>
</dbReference>
<dbReference type="GO" id="GO:0003676">
    <property type="term" value="F:nucleic acid binding"/>
    <property type="evidence" value="ECO:0007669"/>
    <property type="project" value="InterPro"/>
</dbReference>
<evidence type="ECO:0000259" key="11">
    <source>
        <dbReference type="SMART" id="SM00892"/>
    </source>
</evidence>
<feature type="region of interest" description="Disordered" evidence="9">
    <location>
        <begin position="1244"/>
        <end position="1263"/>
    </location>
</feature>
<keyword evidence="6 7" id="KW-0720">Serine protease</keyword>
<feature type="compositionally biased region" description="Basic and acidic residues" evidence="9">
    <location>
        <begin position="490"/>
        <end position="502"/>
    </location>
</feature>
<comment type="similarity">
    <text evidence="2 7">Belongs to the peptidase S8 family.</text>
</comment>
<sequence length="1280" mass="135830">MKIDKELKLLNYLQKIGGVATIEKLVALGGEIGEEASTPNWSSRAAGVEAALEATSKLNRGAALSSNELFNLEAIILPELRPAIRIVGGSYSVSHSSWVHLNKAAPKGVITAALQSVGRIELPGHPTLPYGGTGFVVGDELLMTNRHVAEIFTSGLGLSALKFRPGHHAGIDFKKESEDDPDELLRVADVVLIHPYWDMALLRVSGLRRASAPLKLSVAHPDDLRRKEVAVIGYPAFDPRNSASVQDRVFGGVYNVKRLQPGTVQDSQTVTSFDHNVLAMTHDSSTLGGNSGSAVIDIANGHVVGLHFGGRYLEANYSVPSHALNLDSRVIDAGVWFAHTPSPGANAGDRAWEELEMQERAVRPDPATPRMTFDLPIRITIEAGAPAMVAPHKAAGDSALAKWPAPAAAPSTEAIVEPVRDRDYGTRKGYDAKFLGVEIPMPQPADNADAVRFPDGGVEIAYHHFSVIMHRRRRLAWVTAANVDANPARKRPELRPDHDYTRDGLGGMGDNDQERWFTDPRIASNEQLPDLFFSKDRKAFDKGHLVRREDVAWGGTYDEVRFANGDTFHVTNCSPQVAGFNRAAARNWGALENVVLRAAAAERLNVFAAPVLSDNDREFRGVDESGTVRVPIPSRFWKVIVAVADDKVQTFGFMLDQDLSAVEWEFAVEPVWRAKMRTIAEIEAAANIVFPQMVRDGDQAGTAHGEAVSRDAGLAAAAGGSASPSDPANAAAADVPIDLALDDLSPILDGWLRQQEQGGVKDDVRMTLNFEGDAPDDATTAAALSSALRLTLDVQALFDETPELQNHRLLRIPGVSRIDRPDLFDLARVVRRISGASTVDPDLGTDFFDGDRPATRSVGPESGGLTFWCWADDDDSPADKDWAIKTTKVPEAWALSQTKGKAAEGKGVRVFQPDTGVIAKHSELGAGLHEAAGAANFVELGQPGALDPLAGGSNPGHGTGTGSVVVSPKAGIMRGVAPQAALTPIRCVRSVAVFDQSPVAQAINHARLKGAHVITMSLGGISSAALRAAVQAAVKSNIIVLAAAGNCVGEVVWPARYPEVIALGGVNAAGKPWRGSCSGPSIAVSGPAEFVLRADARNLAGPNAASGGQGTSFATAHMAGVAALWLAHHGRDELIAKLPPGRTLQEMFRAVVRLSAKVPSGFDTANYGAGIVDAEGALKREPLAALNAVAPERGSGVLDQLTGLLDRVFGAGSSEAAAPALGDSQNYPELATAAFERLRASRTRLASREAMPPTGLSAGLREALGHGTERFARAPLPERA</sequence>
<dbReference type="EC" id="3.4.21.-" evidence="8"/>
<keyword evidence="4" id="KW-0732">Signal</keyword>
<dbReference type="Gene3D" id="2.40.10.10">
    <property type="entry name" value="Trypsin-like serine proteases"/>
    <property type="match status" value="2"/>
</dbReference>
<dbReference type="InterPro" id="IPR001604">
    <property type="entry name" value="Endo_G_ENPP1-like_dom"/>
</dbReference>
<dbReference type="EMBL" id="SIUB01000002">
    <property type="protein sequence ID" value="TBN54456.1"/>
    <property type="molecule type" value="Genomic_DNA"/>
</dbReference>
<proteinExistence type="inferred from homology"/>
<dbReference type="GO" id="GO:0046872">
    <property type="term" value="F:metal ion binding"/>
    <property type="evidence" value="ECO:0007669"/>
    <property type="project" value="InterPro"/>
</dbReference>
<dbReference type="InterPro" id="IPR044929">
    <property type="entry name" value="DNA/RNA_non-sp_Endonuclease_sf"/>
</dbReference>
<dbReference type="Gene3D" id="3.40.570.10">
    <property type="entry name" value="Extracellular Endonuclease, subunit A"/>
    <property type="match status" value="1"/>
</dbReference>
<feature type="domain" description="ENPP1-3/EXOG-like endonuclease/phosphodiesterase" evidence="10">
    <location>
        <begin position="462"/>
        <end position="697"/>
    </location>
</feature>
<evidence type="ECO:0000256" key="2">
    <source>
        <dbReference type="ARBA" id="ARBA00011073"/>
    </source>
</evidence>
<evidence type="ECO:0000256" key="6">
    <source>
        <dbReference type="ARBA" id="ARBA00022825"/>
    </source>
</evidence>
<feature type="active site" description="Charge relay system" evidence="7">
    <location>
        <position position="1112"/>
    </location>
</feature>
<dbReference type="InterPro" id="IPR044925">
    <property type="entry name" value="His-Me_finger_sf"/>
</dbReference>
<gene>
    <name evidence="12" type="ORF">EYR15_06395</name>
</gene>
<feature type="active site" description="Charge relay system" evidence="7">
    <location>
        <position position="914"/>
    </location>
</feature>
<dbReference type="SUPFAM" id="SSF54060">
    <property type="entry name" value="His-Me finger endonucleases"/>
    <property type="match status" value="1"/>
</dbReference>
<reference evidence="12 13" key="1">
    <citation type="submission" date="2019-02" db="EMBL/GenBank/DDBJ databases">
        <title>Hansschlegelia quercus sp. nov., a novel methylotrophic bacterium from buds of oak (Quercus robur L.).</title>
        <authorList>
            <person name="Agafonova N.V."/>
            <person name="Kaparullina E.N."/>
            <person name="Grouzdev D.S."/>
            <person name="Doronina N.V."/>
        </authorList>
    </citation>
    <scope>NUCLEOTIDE SEQUENCE [LARGE SCALE GENOMIC DNA]</scope>
    <source>
        <strain evidence="12 13">Dub</strain>
    </source>
</reference>
<evidence type="ECO:0000259" key="10">
    <source>
        <dbReference type="SMART" id="SM00477"/>
    </source>
</evidence>
<dbReference type="AlphaFoldDB" id="A0A4V2JEA3"/>
<dbReference type="PRINTS" id="PR00839">
    <property type="entry name" value="V8PROTEASE"/>
</dbReference>
<name>A0A4V2JEA3_9HYPH</name>
<dbReference type="InterPro" id="IPR008256">
    <property type="entry name" value="Peptidase_S1B"/>
</dbReference>
<dbReference type="PANTHER" id="PTHR43806">
    <property type="entry name" value="PEPTIDASE S8"/>
    <property type="match status" value="1"/>
</dbReference>
<dbReference type="SMART" id="SM00477">
    <property type="entry name" value="NUC"/>
    <property type="match status" value="1"/>
</dbReference>
<evidence type="ECO:0000256" key="1">
    <source>
        <dbReference type="ARBA" id="ARBA00008764"/>
    </source>
</evidence>
<keyword evidence="13" id="KW-1185">Reference proteome</keyword>
<dbReference type="SUPFAM" id="SSF52743">
    <property type="entry name" value="Subtilisin-like"/>
    <property type="match status" value="1"/>
</dbReference>
<feature type="domain" description="DNA/RNA non-specific endonuclease/pyrophosphatase/phosphodiesterase" evidence="11">
    <location>
        <begin position="461"/>
        <end position="697"/>
    </location>
</feature>
<dbReference type="Pfam" id="PF13365">
    <property type="entry name" value="Trypsin_2"/>
    <property type="match status" value="1"/>
</dbReference>
<dbReference type="OrthoDB" id="9811262at2"/>
<keyword evidence="3 7" id="KW-0645">Protease</keyword>
<evidence type="ECO:0000256" key="4">
    <source>
        <dbReference type="ARBA" id="ARBA00022729"/>
    </source>
</evidence>
<dbReference type="SMART" id="SM00892">
    <property type="entry name" value="Endonuclease_NS"/>
    <property type="match status" value="1"/>
</dbReference>
<dbReference type="InterPro" id="IPR036852">
    <property type="entry name" value="Peptidase_S8/S53_dom_sf"/>
</dbReference>
<evidence type="ECO:0000313" key="13">
    <source>
        <dbReference type="Proteomes" id="UP000291613"/>
    </source>
</evidence>
<evidence type="ECO:0000256" key="9">
    <source>
        <dbReference type="SAM" id="MobiDB-lite"/>
    </source>
</evidence>
<protein>
    <recommendedName>
        <fullName evidence="8">Serine protease</fullName>
        <ecNumber evidence="8">3.4.21.-</ecNumber>
    </recommendedName>
</protein>
<feature type="region of interest" description="Disordered" evidence="9">
    <location>
        <begin position="489"/>
        <end position="511"/>
    </location>
</feature>
<dbReference type="InterPro" id="IPR000209">
    <property type="entry name" value="Peptidase_S8/S53_dom"/>
</dbReference>
<dbReference type="Proteomes" id="UP000291613">
    <property type="component" value="Unassembled WGS sequence"/>
</dbReference>
<dbReference type="InterPro" id="IPR009003">
    <property type="entry name" value="Peptidase_S1_PA"/>
</dbReference>
<evidence type="ECO:0000256" key="7">
    <source>
        <dbReference type="PROSITE-ProRule" id="PRU01240"/>
    </source>
</evidence>
<dbReference type="InterPro" id="IPR020821">
    <property type="entry name" value="ENPP1-3/EXOG-like_nuc-like"/>
</dbReference>
<dbReference type="RefSeq" id="WP_131002186.1">
    <property type="nucleotide sequence ID" value="NZ_JBHSZR010000005.1"/>
</dbReference>
<dbReference type="InterPro" id="IPR043504">
    <property type="entry name" value="Peptidase_S1_PA_chymotrypsin"/>
</dbReference>
<dbReference type="GO" id="GO:0004252">
    <property type="term" value="F:serine-type endopeptidase activity"/>
    <property type="evidence" value="ECO:0007669"/>
    <property type="project" value="UniProtKB-UniRule"/>
</dbReference>
<dbReference type="InterPro" id="IPR050131">
    <property type="entry name" value="Peptidase_S8_subtilisin-like"/>
</dbReference>
<comment type="caution">
    <text evidence="12">The sequence shown here is derived from an EMBL/GenBank/DDBJ whole genome shotgun (WGS) entry which is preliminary data.</text>
</comment>
<evidence type="ECO:0000256" key="8">
    <source>
        <dbReference type="RuleBase" id="RU004296"/>
    </source>
</evidence>
<dbReference type="PROSITE" id="PS51892">
    <property type="entry name" value="SUBTILASE"/>
    <property type="match status" value="1"/>
</dbReference>
<accession>A0A4V2JEA3</accession>
<dbReference type="PANTHER" id="PTHR43806:SF11">
    <property type="entry name" value="CEREVISIN-RELATED"/>
    <property type="match status" value="1"/>
</dbReference>
<evidence type="ECO:0000256" key="5">
    <source>
        <dbReference type="ARBA" id="ARBA00022801"/>
    </source>
</evidence>
<dbReference type="SUPFAM" id="SSF50494">
    <property type="entry name" value="Trypsin-like serine proteases"/>
    <property type="match status" value="1"/>
</dbReference>
<organism evidence="12 13">
    <name type="scientific">Hansschlegelia quercus</name>
    <dbReference type="NCBI Taxonomy" id="2528245"/>
    <lineage>
        <taxon>Bacteria</taxon>
        <taxon>Pseudomonadati</taxon>
        <taxon>Pseudomonadota</taxon>
        <taxon>Alphaproteobacteria</taxon>
        <taxon>Hyphomicrobiales</taxon>
        <taxon>Methylopilaceae</taxon>
        <taxon>Hansschlegelia</taxon>
    </lineage>
</organism>
<evidence type="ECO:0000313" key="12">
    <source>
        <dbReference type="EMBL" id="TBN54456.1"/>
    </source>
</evidence>
<keyword evidence="5 7" id="KW-0378">Hydrolase</keyword>